<reference evidence="2" key="1">
    <citation type="submission" date="2016-10" db="EMBL/GenBank/DDBJ databases">
        <authorList>
            <person name="Varghese N."/>
            <person name="Submissions S."/>
        </authorList>
    </citation>
    <scope>NUCLEOTIDE SEQUENCE [LARGE SCALE GENOMIC DNA]</scope>
    <source>
        <strain evidence="2">OR362-8,ATCC BAA-1266,JCM 13504</strain>
    </source>
</reference>
<evidence type="ECO:0000313" key="1">
    <source>
        <dbReference type="EMBL" id="SFQ80037.1"/>
    </source>
</evidence>
<keyword evidence="2" id="KW-1185">Reference proteome</keyword>
<dbReference type="AlphaFoldDB" id="A0A1I6BGW6"/>
<organism evidence="1 2">
    <name type="scientific">Hymenobacter arizonensis</name>
    <name type="common">Siccationidurans arizonensis</name>
    <dbReference type="NCBI Taxonomy" id="1227077"/>
    <lineage>
        <taxon>Bacteria</taxon>
        <taxon>Pseudomonadati</taxon>
        <taxon>Bacteroidota</taxon>
        <taxon>Cytophagia</taxon>
        <taxon>Cytophagales</taxon>
        <taxon>Hymenobacteraceae</taxon>
        <taxon>Hymenobacter</taxon>
    </lineage>
</organism>
<name>A0A1I6BGW6_HYMAR</name>
<evidence type="ECO:0000313" key="2">
    <source>
        <dbReference type="Proteomes" id="UP000199029"/>
    </source>
</evidence>
<protein>
    <submittedName>
        <fullName evidence="1">Uncharacterized protein</fullName>
    </submittedName>
</protein>
<sequence>MHTDAVCQFNYRALLSDWQNRRDMQNTLNV</sequence>
<proteinExistence type="predicted"/>
<dbReference type="EMBL" id="FOXS01000008">
    <property type="protein sequence ID" value="SFQ80037.1"/>
    <property type="molecule type" value="Genomic_DNA"/>
</dbReference>
<accession>A0A1I6BGW6</accession>
<dbReference type="Proteomes" id="UP000199029">
    <property type="component" value="Unassembled WGS sequence"/>
</dbReference>
<gene>
    <name evidence="1" type="ORF">SAMN04515668_4531</name>
</gene>